<dbReference type="EMBL" id="JAWPBP010000004">
    <property type="protein sequence ID" value="MDW2715514.1"/>
    <property type="molecule type" value="Genomic_DNA"/>
</dbReference>
<comment type="caution">
    <text evidence="2">The sequence shown here is derived from an EMBL/GenBank/DDBJ whole genome shotgun (WGS) entry which is preliminary data.</text>
</comment>
<protein>
    <recommendedName>
        <fullName evidence="4">Cytoplasmic protein</fullName>
    </recommendedName>
</protein>
<evidence type="ECO:0000256" key="1">
    <source>
        <dbReference type="SAM" id="MobiDB-lite"/>
    </source>
</evidence>
<evidence type="ECO:0000313" key="2">
    <source>
        <dbReference type="EMBL" id="MDW2715514.1"/>
    </source>
</evidence>
<evidence type="ECO:0008006" key="4">
    <source>
        <dbReference type="Google" id="ProtNLM"/>
    </source>
</evidence>
<feature type="region of interest" description="Disordered" evidence="1">
    <location>
        <begin position="1"/>
        <end position="23"/>
    </location>
</feature>
<gene>
    <name evidence="2" type="ORF">RYZ49_06775</name>
</gene>
<accession>A0ABD5H9Q6</accession>
<name>A0ABD5H9Q6_9ENTR</name>
<organism evidence="2 3">
    <name type="scientific">Klebsiella pasteurii</name>
    <dbReference type="NCBI Taxonomy" id="2587529"/>
    <lineage>
        <taxon>Bacteria</taxon>
        <taxon>Pseudomonadati</taxon>
        <taxon>Pseudomonadota</taxon>
        <taxon>Gammaproteobacteria</taxon>
        <taxon>Enterobacterales</taxon>
        <taxon>Enterobacteriaceae</taxon>
        <taxon>Klebsiella/Raoultella group</taxon>
        <taxon>Klebsiella</taxon>
    </lineage>
</organism>
<proteinExistence type="predicted"/>
<reference evidence="2 3" key="1">
    <citation type="submission" date="2023-10" db="EMBL/GenBank/DDBJ databases">
        <title>Fecal carriage and genetic characteristics of carbapenem-resistant Enterobacterales among healthy adults from four provinces of China.</title>
        <authorList>
            <person name="Li Y."/>
            <person name="Zhang R."/>
        </authorList>
    </citation>
    <scope>NUCLEOTIDE SEQUENCE [LARGE SCALE GENOMIC DNA]</scope>
    <source>
        <strain evidence="2 3">HN-157</strain>
    </source>
</reference>
<dbReference type="Proteomes" id="UP001287436">
    <property type="component" value="Unassembled WGS sequence"/>
</dbReference>
<evidence type="ECO:0000313" key="3">
    <source>
        <dbReference type="Proteomes" id="UP001287436"/>
    </source>
</evidence>
<dbReference type="AlphaFoldDB" id="A0ABD5H9Q6"/>
<dbReference type="RefSeq" id="WP_180339557.1">
    <property type="nucleotide sequence ID" value="NZ_CABEJD010000012.1"/>
</dbReference>
<sequence>MGKKKTKKAALAASQPQPQPETMTTVSFGYEEMLSELEAIVAEAEIRLQEEESVA</sequence>